<organism evidence="7 8">
    <name type="scientific">Tranquillimonas rosea</name>
    <dbReference type="NCBI Taxonomy" id="641238"/>
    <lineage>
        <taxon>Bacteria</taxon>
        <taxon>Pseudomonadati</taxon>
        <taxon>Pseudomonadota</taxon>
        <taxon>Alphaproteobacteria</taxon>
        <taxon>Rhodobacterales</taxon>
        <taxon>Roseobacteraceae</taxon>
        <taxon>Tranquillimonas</taxon>
    </lineage>
</organism>
<keyword evidence="8" id="KW-1185">Reference proteome</keyword>
<feature type="transmembrane region" description="Helical" evidence="5">
    <location>
        <begin position="12"/>
        <end position="34"/>
    </location>
</feature>
<dbReference type="GO" id="GO:0016020">
    <property type="term" value="C:membrane"/>
    <property type="evidence" value="ECO:0007669"/>
    <property type="project" value="UniProtKB-SubCell"/>
</dbReference>
<dbReference type="Proteomes" id="UP000198885">
    <property type="component" value="Unassembled WGS sequence"/>
</dbReference>
<evidence type="ECO:0000256" key="4">
    <source>
        <dbReference type="ARBA" id="ARBA00023136"/>
    </source>
</evidence>
<gene>
    <name evidence="7" type="ORF">SAMN04490244_105194</name>
</gene>
<comment type="subcellular location">
    <subcellularLocation>
        <location evidence="1">Membrane</location>
    </subcellularLocation>
</comment>
<dbReference type="RefSeq" id="WP_218142532.1">
    <property type="nucleotide sequence ID" value="NZ_CBDDGO010000004.1"/>
</dbReference>
<proteinExistence type="predicted"/>
<sequence>MEILALYDTALLFGGMVLYSAGLAPLLFSTLPAAEAGRVLRVAFPWYYAFCGIVAALGMLAFLFTDLVSAALMAVVALVAVSARQALMPAINAASDSGARSRFRRLHGLSVALNFGQLALIALVLWRLA</sequence>
<dbReference type="STRING" id="641238.SAMN04490244_105194"/>
<protein>
    <recommendedName>
        <fullName evidence="6">TMEM205-like domain-containing protein</fullName>
    </recommendedName>
</protein>
<reference evidence="7 8" key="1">
    <citation type="submission" date="2016-10" db="EMBL/GenBank/DDBJ databases">
        <authorList>
            <person name="de Groot N.N."/>
        </authorList>
    </citation>
    <scope>NUCLEOTIDE SEQUENCE [LARGE SCALE GENOMIC DNA]</scope>
    <source>
        <strain evidence="7 8">DSM 23042</strain>
    </source>
</reference>
<evidence type="ECO:0000256" key="2">
    <source>
        <dbReference type="ARBA" id="ARBA00022692"/>
    </source>
</evidence>
<dbReference type="AlphaFoldDB" id="A0A1H9UC96"/>
<evidence type="ECO:0000313" key="7">
    <source>
        <dbReference type="EMBL" id="SES07180.1"/>
    </source>
</evidence>
<evidence type="ECO:0000256" key="1">
    <source>
        <dbReference type="ARBA" id="ARBA00004370"/>
    </source>
</evidence>
<feature type="transmembrane region" description="Helical" evidence="5">
    <location>
        <begin position="46"/>
        <end position="64"/>
    </location>
</feature>
<evidence type="ECO:0000259" key="6">
    <source>
        <dbReference type="Pfam" id="PF13664"/>
    </source>
</evidence>
<dbReference type="InterPro" id="IPR025423">
    <property type="entry name" value="TMEM205-like"/>
</dbReference>
<evidence type="ECO:0000256" key="5">
    <source>
        <dbReference type="SAM" id="Phobius"/>
    </source>
</evidence>
<evidence type="ECO:0000256" key="3">
    <source>
        <dbReference type="ARBA" id="ARBA00022989"/>
    </source>
</evidence>
<name>A0A1H9UC96_9RHOB</name>
<accession>A0A1H9UC96</accession>
<feature type="transmembrane region" description="Helical" evidence="5">
    <location>
        <begin position="70"/>
        <end position="94"/>
    </location>
</feature>
<keyword evidence="4 5" id="KW-0472">Membrane</keyword>
<feature type="transmembrane region" description="Helical" evidence="5">
    <location>
        <begin position="106"/>
        <end position="126"/>
    </location>
</feature>
<feature type="domain" description="TMEM205-like" evidence="6">
    <location>
        <begin position="10"/>
        <end position="98"/>
    </location>
</feature>
<evidence type="ECO:0000313" key="8">
    <source>
        <dbReference type="Proteomes" id="UP000198885"/>
    </source>
</evidence>
<dbReference type="EMBL" id="FOGU01000005">
    <property type="protein sequence ID" value="SES07180.1"/>
    <property type="molecule type" value="Genomic_DNA"/>
</dbReference>
<keyword evidence="3 5" id="KW-1133">Transmembrane helix</keyword>
<keyword evidence="2 5" id="KW-0812">Transmembrane</keyword>
<dbReference type="Pfam" id="PF13664">
    <property type="entry name" value="DUF4149"/>
    <property type="match status" value="1"/>
</dbReference>